<protein>
    <recommendedName>
        <fullName evidence="4">cytochrome-c oxidase</fullName>
        <ecNumber evidence="4">7.1.1.9</ecNumber>
    </recommendedName>
    <alternativeName>
        <fullName evidence="17">Cytochrome aa3 subunit 2</fullName>
    </alternativeName>
</protein>
<evidence type="ECO:0000313" key="23">
    <source>
        <dbReference type="EMBL" id="RBP35811.1"/>
    </source>
</evidence>
<evidence type="ECO:0000256" key="7">
    <source>
        <dbReference type="ARBA" id="ARBA00022660"/>
    </source>
</evidence>
<reference evidence="23 24" key="1">
    <citation type="submission" date="2018-06" db="EMBL/GenBank/DDBJ databases">
        <title>Genomic Encyclopedia of Type Strains, Phase IV (KMG-IV): sequencing the most valuable type-strain genomes for metagenomic binning, comparative biology and taxonomic classification.</title>
        <authorList>
            <person name="Goeker M."/>
        </authorList>
    </citation>
    <scope>NUCLEOTIDE SEQUENCE [LARGE SCALE GENOMIC DNA]</scope>
    <source>
        <strain evidence="23 24">DSM 25520</strain>
    </source>
</reference>
<evidence type="ECO:0000256" key="16">
    <source>
        <dbReference type="ARBA" id="ARBA00024688"/>
    </source>
</evidence>
<dbReference type="GO" id="GO:0016020">
    <property type="term" value="C:membrane"/>
    <property type="evidence" value="ECO:0007669"/>
    <property type="project" value="UniProtKB-SubCell"/>
</dbReference>
<dbReference type="PROSITE" id="PS00078">
    <property type="entry name" value="COX2"/>
    <property type="match status" value="1"/>
</dbReference>
<dbReference type="PROSITE" id="PS50857">
    <property type="entry name" value="COX2_CUA"/>
    <property type="match status" value="1"/>
</dbReference>
<dbReference type="InterPro" id="IPR001505">
    <property type="entry name" value="Copper_CuA"/>
</dbReference>
<dbReference type="EC" id="7.1.1.9" evidence="4"/>
<keyword evidence="10" id="KW-1278">Translocase</keyword>
<feature type="transmembrane region" description="Helical" evidence="20">
    <location>
        <begin position="67"/>
        <end position="86"/>
    </location>
</feature>
<evidence type="ECO:0000256" key="15">
    <source>
        <dbReference type="ARBA" id="ARBA00023136"/>
    </source>
</evidence>
<dbReference type="Proteomes" id="UP000253628">
    <property type="component" value="Unassembled WGS sequence"/>
</dbReference>
<dbReference type="NCBIfam" id="TIGR02866">
    <property type="entry name" value="CoxB"/>
    <property type="match status" value="1"/>
</dbReference>
<evidence type="ECO:0000256" key="1">
    <source>
        <dbReference type="ARBA" id="ARBA00004141"/>
    </source>
</evidence>
<gene>
    <name evidence="23" type="ORF">DFR37_11585</name>
</gene>
<dbReference type="GO" id="GO:0016491">
    <property type="term" value="F:oxidoreductase activity"/>
    <property type="evidence" value="ECO:0007669"/>
    <property type="project" value="InterPro"/>
</dbReference>
<dbReference type="InterPro" id="IPR036257">
    <property type="entry name" value="Cyt_c_oxidase_su2_TM_sf"/>
</dbReference>
<accession>A0A366H1Q6</accession>
<keyword evidence="13 19" id="KW-0408">Iron</keyword>
<evidence type="ECO:0000256" key="14">
    <source>
        <dbReference type="ARBA" id="ARBA00023008"/>
    </source>
</evidence>
<dbReference type="GO" id="GO:0020037">
    <property type="term" value="F:heme binding"/>
    <property type="evidence" value="ECO:0007669"/>
    <property type="project" value="InterPro"/>
</dbReference>
<dbReference type="Pfam" id="PF00034">
    <property type="entry name" value="Cytochrom_C"/>
    <property type="match status" value="1"/>
</dbReference>
<organism evidence="23 24">
    <name type="scientific">Eoetvoesiella caeni</name>
    <dbReference type="NCBI Taxonomy" id="645616"/>
    <lineage>
        <taxon>Bacteria</taxon>
        <taxon>Pseudomonadati</taxon>
        <taxon>Pseudomonadota</taxon>
        <taxon>Betaproteobacteria</taxon>
        <taxon>Burkholderiales</taxon>
        <taxon>Alcaligenaceae</taxon>
        <taxon>Eoetvoesiella</taxon>
    </lineage>
</organism>
<evidence type="ECO:0000256" key="10">
    <source>
        <dbReference type="ARBA" id="ARBA00022967"/>
    </source>
</evidence>
<dbReference type="RefSeq" id="WP_113934920.1">
    <property type="nucleotide sequence ID" value="NZ_JACCEU010000011.1"/>
</dbReference>
<feature type="domain" description="Cytochrome oxidase subunit II copper A binding" evidence="21">
    <location>
        <begin position="97"/>
        <end position="208"/>
    </location>
</feature>
<evidence type="ECO:0000256" key="9">
    <source>
        <dbReference type="ARBA" id="ARBA00022723"/>
    </source>
</evidence>
<evidence type="ECO:0000256" key="11">
    <source>
        <dbReference type="ARBA" id="ARBA00022982"/>
    </source>
</evidence>
<comment type="similarity">
    <text evidence="3">Belongs to the cytochrome c oxidase subunit 2 family.</text>
</comment>
<dbReference type="InterPro" id="IPR045187">
    <property type="entry name" value="CcO_II"/>
</dbReference>
<evidence type="ECO:0000256" key="8">
    <source>
        <dbReference type="ARBA" id="ARBA00022692"/>
    </source>
</evidence>
<evidence type="ECO:0000256" key="20">
    <source>
        <dbReference type="SAM" id="Phobius"/>
    </source>
</evidence>
<dbReference type="PANTHER" id="PTHR22888:SF9">
    <property type="entry name" value="CYTOCHROME C OXIDASE SUBUNIT 2"/>
    <property type="match status" value="1"/>
</dbReference>
<keyword evidence="15 20" id="KW-0472">Membrane</keyword>
<dbReference type="CDD" id="cd13915">
    <property type="entry name" value="CuRO_HCO_II_like_2"/>
    <property type="match status" value="1"/>
</dbReference>
<keyword evidence="8 20" id="KW-0812">Transmembrane</keyword>
<evidence type="ECO:0000256" key="17">
    <source>
        <dbReference type="ARBA" id="ARBA00031399"/>
    </source>
</evidence>
<comment type="subcellular location">
    <subcellularLocation>
        <location evidence="1">Membrane</location>
        <topology evidence="1">Multi-pass membrane protein</topology>
    </subcellularLocation>
    <subcellularLocation>
        <location evidence="2">Periplasm</location>
    </subcellularLocation>
</comment>
<keyword evidence="14" id="KW-0186">Copper</keyword>
<dbReference type="SUPFAM" id="SSF46626">
    <property type="entry name" value="Cytochrome c"/>
    <property type="match status" value="1"/>
</dbReference>
<keyword evidence="9 19" id="KW-0479">Metal-binding</keyword>
<feature type="domain" description="Cytochrome c" evidence="22">
    <location>
        <begin position="214"/>
        <end position="308"/>
    </location>
</feature>
<dbReference type="GO" id="GO:0042597">
    <property type="term" value="C:periplasmic space"/>
    <property type="evidence" value="ECO:0007669"/>
    <property type="project" value="UniProtKB-SubCell"/>
</dbReference>
<dbReference type="GO" id="GO:0004129">
    <property type="term" value="F:cytochrome-c oxidase activity"/>
    <property type="evidence" value="ECO:0007669"/>
    <property type="project" value="UniProtKB-EC"/>
</dbReference>
<keyword evidence="6 19" id="KW-0349">Heme</keyword>
<keyword evidence="12 20" id="KW-1133">Transmembrane helix</keyword>
<name>A0A366H1Q6_9BURK</name>
<dbReference type="Pfam" id="PF00116">
    <property type="entry name" value="COX2"/>
    <property type="match status" value="1"/>
</dbReference>
<keyword evidence="11" id="KW-0249">Electron transport</keyword>
<evidence type="ECO:0000313" key="24">
    <source>
        <dbReference type="Proteomes" id="UP000253628"/>
    </source>
</evidence>
<evidence type="ECO:0000256" key="3">
    <source>
        <dbReference type="ARBA" id="ARBA00007866"/>
    </source>
</evidence>
<evidence type="ECO:0000256" key="12">
    <source>
        <dbReference type="ARBA" id="ARBA00022989"/>
    </source>
</evidence>
<dbReference type="InterPro" id="IPR036909">
    <property type="entry name" value="Cyt_c-like_dom_sf"/>
</dbReference>
<dbReference type="EMBL" id="QNRQ01000015">
    <property type="protein sequence ID" value="RBP35811.1"/>
    <property type="molecule type" value="Genomic_DNA"/>
</dbReference>
<dbReference type="SUPFAM" id="SSF81464">
    <property type="entry name" value="Cytochrome c oxidase subunit II-like, transmembrane region"/>
    <property type="match status" value="1"/>
</dbReference>
<dbReference type="InterPro" id="IPR002429">
    <property type="entry name" value="CcO_II-like_C"/>
</dbReference>
<dbReference type="GO" id="GO:0005507">
    <property type="term" value="F:copper ion binding"/>
    <property type="evidence" value="ECO:0007669"/>
    <property type="project" value="InterPro"/>
</dbReference>
<dbReference type="AlphaFoldDB" id="A0A366H1Q6"/>
<proteinExistence type="inferred from homology"/>
<evidence type="ECO:0000256" key="13">
    <source>
        <dbReference type="ARBA" id="ARBA00023004"/>
    </source>
</evidence>
<evidence type="ECO:0000256" key="18">
    <source>
        <dbReference type="ARBA" id="ARBA00047816"/>
    </source>
</evidence>
<dbReference type="PANTHER" id="PTHR22888">
    <property type="entry name" value="CYTOCHROME C OXIDASE, SUBUNIT II"/>
    <property type="match status" value="1"/>
</dbReference>
<evidence type="ECO:0000259" key="21">
    <source>
        <dbReference type="PROSITE" id="PS50857"/>
    </source>
</evidence>
<dbReference type="GO" id="GO:0042773">
    <property type="term" value="P:ATP synthesis coupled electron transport"/>
    <property type="evidence" value="ECO:0007669"/>
    <property type="project" value="TreeGrafter"/>
</dbReference>
<keyword evidence="7" id="KW-0679">Respiratory chain</keyword>
<comment type="caution">
    <text evidence="23">The sequence shown here is derived from an EMBL/GenBank/DDBJ whole genome shotgun (WGS) entry which is preliminary data.</text>
</comment>
<dbReference type="Gene3D" id="2.60.40.420">
    <property type="entry name" value="Cupredoxins - blue copper proteins"/>
    <property type="match status" value="1"/>
</dbReference>
<dbReference type="SUPFAM" id="SSF49503">
    <property type="entry name" value="Cupredoxins"/>
    <property type="match status" value="1"/>
</dbReference>
<comment type="function">
    <text evidence="16">Subunits I and II form the functional core of the enzyme complex. Electrons originating in cytochrome c are transferred via heme a and Cu(A) to the binuclear center formed by heme a3 and Cu(B).</text>
</comment>
<dbReference type="Gene3D" id="1.10.287.90">
    <property type="match status" value="1"/>
</dbReference>
<evidence type="ECO:0000256" key="2">
    <source>
        <dbReference type="ARBA" id="ARBA00004418"/>
    </source>
</evidence>
<evidence type="ECO:0000256" key="6">
    <source>
        <dbReference type="ARBA" id="ARBA00022617"/>
    </source>
</evidence>
<dbReference type="OrthoDB" id="9773456at2"/>
<evidence type="ECO:0000256" key="5">
    <source>
        <dbReference type="ARBA" id="ARBA00022448"/>
    </source>
</evidence>
<evidence type="ECO:0000256" key="4">
    <source>
        <dbReference type="ARBA" id="ARBA00012949"/>
    </source>
</evidence>
<keyword evidence="24" id="KW-1185">Reference proteome</keyword>
<comment type="catalytic activity">
    <reaction evidence="18">
        <text>4 Fe(II)-[cytochrome c] + O2 + 8 H(+)(in) = 4 Fe(III)-[cytochrome c] + 2 H2O + 4 H(+)(out)</text>
        <dbReference type="Rhea" id="RHEA:11436"/>
        <dbReference type="Rhea" id="RHEA-COMP:10350"/>
        <dbReference type="Rhea" id="RHEA-COMP:14399"/>
        <dbReference type="ChEBI" id="CHEBI:15377"/>
        <dbReference type="ChEBI" id="CHEBI:15378"/>
        <dbReference type="ChEBI" id="CHEBI:15379"/>
        <dbReference type="ChEBI" id="CHEBI:29033"/>
        <dbReference type="ChEBI" id="CHEBI:29034"/>
        <dbReference type="EC" id="7.1.1.9"/>
    </reaction>
</comment>
<dbReference type="InterPro" id="IPR014222">
    <property type="entry name" value="Cyt_c_oxidase_su2"/>
</dbReference>
<feature type="transmembrane region" description="Helical" evidence="20">
    <location>
        <begin position="22"/>
        <end position="46"/>
    </location>
</feature>
<dbReference type="InterPro" id="IPR008972">
    <property type="entry name" value="Cupredoxin"/>
</dbReference>
<sequence length="317" mass="35498">MNQGLTLLPQSATAAARATDTLYLVLVGFSGLIAAIFITLIIVFCYRYRRNAQADRSKPPSHAWGLEAAWTIAPLLVFLWLFAWAARDYAVQARAPDNAMQIFIVAKQWVWTVEHPNGRREINELHIPVDTPVKLIMTSQDVIHSFFVPAFRNKRDVVPGRYSTIWFQADRPGKYLLLCAEYCGTEHSEMKGRIIAMEPEDYTRWEQDGAGEAGLAQQGFALFRQHGCMGCHAAASTVHAPELSGLLGRRVHLSDGSSLVADETYVRDSIMEPQKAIVAGYDAIMPSFKNQLNEEEIMAIIEYIRSLGPDQLMGERP</sequence>
<dbReference type="PROSITE" id="PS51007">
    <property type="entry name" value="CYTC"/>
    <property type="match status" value="1"/>
</dbReference>
<dbReference type="InterPro" id="IPR009056">
    <property type="entry name" value="Cyt_c-like_dom"/>
</dbReference>
<evidence type="ECO:0000256" key="19">
    <source>
        <dbReference type="PROSITE-ProRule" id="PRU00433"/>
    </source>
</evidence>
<evidence type="ECO:0000259" key="22">
    <source>
        <dbReference type="PROSITE" id="PS51007"/>
    </source>
</evidence>
<keyword evidence="5" id="KW-0813">Transport</keyword>